<reference evidence="1 2" key="1">
    <citation type="submission" date="2013-11" db="EMBL/GenBank/DDBJ databases">
        <title>Genome sequencing of Stegodyphus mimosarum.</title>
        <authorList>
            <person name="Bechsgaard J."/>
        </authorList>
    </citation>
    <scope>NUCLEOTIDE SEQUENCE [LARGE SCALE GENOMIC DNA]</scope>
</reference>
<gene>
    <name evidence="1" type="ORF">X975_08112</name>
</gene>
<sequence length="60" mass="7094">MVRNKILCQIKTQEKRLASVDLTEFQETRFQHKKTCRALAIHREKLAKVKSQFIPLLQSL</sequence>
<evidence type="ECO:0000313" key="2">
    <source>
        <dbReference type="Proteomes" id="UP000054359"/>
    </source>
</evidence>
<organism evidence="1 2">
    <name type="scientific">Stegodyphus mimosarum</name>
    <name type="common">African social velvet spider</name>
    <dbReference type="NCBI Taxonomy" id="407821"/>
    <lineage>
        <taxon>Eukaryota</taxon>
        <taxon>Metazoa</taxon>
        <taxon>Ecdysozoa</taxon>
        <taxon>Arthropoda</taxon>
        <taxon>Chelicerata</taxon>
        <taxon>Arachnida</taxon>
        <taxon>Araneae</taxon>
        <taxon>Araneomorphae</taxon>
        <taxon>Entelegynae</taxon>
        <taxon>Eresoidea</taxon>
        <taxon>Eresidae</taxon>
        <taxon>Stegodyphus</taxon>
    </lineage>
</organism>
<proteinExistence type="predicted"/>
<name>A0A087UY33_STEMI</name>
<dbReference type="AlphaFoldDB" id="A0A087UY33"/>
<feature type="non-terminal residue" evidence="1">
    <location>
        <position position="60"/>
    </location>
</feature>
<evidence type="ECO:0000313" key="1">
    <source>
        <dbReference type="EMBL" id="KFM82272.1"/>
    </source>
</evidence>
<dbReference type="EMBL" id="KK122224">
    <property type="protein sequence ID" value="KFM82272.1"/>
    <property type="molecule type" value="Genomic_DNA"/>
</dbReference>
<dbReference type="OrthoDB" id="10259713at2759"/>
<protein>
    <submittedName>
        <fullName evidence="1">Uncharacterized protein</fullName>
    </submittedName>
</protein>
<keyword evidence="2" id="KW-1185">Reference proteome</keyword>
<dbReference type="Proteomes" id="UP000054359">
    <property type="component" value="Unassembled WGS sequence"/>
</dbReference>
<accession>A0A087UY33</accession>